<feature type="domain" description="HTH araC/xylS-type" evidence="4">
    <location>
        <begin position="147"/>
        <end position="243"/>
    </location>
</feature>
<gene>
    <name evidence="5" type="ORF">ACIBG2_25515</name>
</gene>
<keyword evidence="1" id="KW-0805">Transcription regulation</keyword>
<proteinExistence type="predicted"/>
<evidence type="ECO:0000256" key="3">
    <source>
        <dbReference type="ARBA" id="ARBA00023163"/>
    </source>
</evidence>
<evidence type="ECO:0000259" key="4">
    <source>
        <dbReference type="PROSITE" id="PS01124"/>
    </source>
</evidence>
<name>A0ABW7YXU6_9ACTN</name>
<dbReference type="RefSeq" id="WP_397084877.1">
    <property type="nucleotide sequence ID" value="NZ_JBITGY010000007.1"/>
</dbReference>
<dbReference type="PANTHER" id="PTHR46796">
    <property type="entry name" value="HTH-TYPE TRANSCRIPTIONAL ACTIVATOR RHAS-RELATED"/>
    <property type="match status" value="1"/>
</dbReference>
<evidence type="ECO:0000256" key="1">
    <source>
        <dbReference type="ARBA" id="ARBA00023015"/>
    </source>
</evidence>
<reference evidence="5 6" key="1">
    <citation type="submission" date="2024-10" db="EMBL/GenBank/DDBJ databases">
        <title>The Natural Products Discovery Center: Release of the First 8490 Sequenced Strains for Exploring Actinobacteria Biosynthetic Diversity.</title>
        <authorList>
            <person name="Kalkreuter E."/>
            <person name="Kautsar S.A."/>
            <person name="Yang D."/>
            <person name="Bader C.D."/>
            <person name="Teijaro C.N."/>
            <person name="Fluegel L."/>
            <person name="Davis C.M."/>
            <person name="Simpson J.R."/>
            <person name="Lauterbach L."/>
            <person name="Steele A.D."/>
            <person name="Gui C."/>
            <person name="Meng S."/>
            <person name="Li G."/>
            <person name="Viehrig K."/>
            <person name="Ye F."/>
            <person name="Su P."/>
            <person name="Kiefer A.F."/>
            <person name="Nichols A."/>
            <person name="Cepeda A.J."/>
            <person name="Yan W."/>
            <person name="Fan B."/>
            <person name="Jiang Y."/>
            <person name="Adhikari A."/>
            <person name="Zheng C.-J."/>
            <person name="Schuster L."/>
            <person name="Cowan T.M."/>
            <person name="Smanski M.J."/>
            <person name="Chevrette M.G."/>
            <person name="De Carvalho L.P.S."/>
            <person name="Shen B."/>
        </authorList>
    </citation>
    <scope>NUCLEOTIDE SEQUENCE [LARGE SCALE GENOMIC DNA]</scope>
    <source>
        <strain evidence="5 6">NPDC050545</strain>
    </source>
</reference>
<evidence type="ECO:0000256" key="2">
    <source>
        <dbReference type="ARBA" id="ARBA00023125"/>
    </source>
</evidence>
<keyword evidence="2" id="KW-0238">DNA-binding</keyword>
<dbReference type="InterPro" id="IPR046532">
    <property type="entry name" value="DUF6597"/>
</dbReference>
<dbReference type="Gene3D" id="1.10.10.60">
    <property type="entry name" value="Homeodomain-like"/>
    <property type="match status" value="1"/>
</dbReference>
<sequence length="243" mass="26257">MYGETAPHPSLGGRVSWLWEQVAEKDGTQLVVPDAAVDLIWGPDGLHVAGPDTGPMPTAMRAGDTYLGIRFHPGAAGLTFGVSLEALRDQRVPIAQLDGPLRELQDSLERGPGIAELTTEGAARRDAVRQAMLNAVVRRWRETPEPDTAAPAIATALRAGRSVSGVAWDLGFSERQLHRRSLASFGYSPKILQRIVRFQRALRLARAGRPLAEVAVESGYADQAHLANDVRRLSGVTMSTLIN</sequence>
<evidence type="ECO:0000313" key="6">
    <source>
        <dbReference type="Proteomes" id="UP001612741"/>
    </source>
</evidence>
<dbReference type="Proteomes" id="UP001612741">
    <property type="component" value="Unassembled WGS sequence"/>
</dbReference>
<evidence type="ECO:0000313" key="5">
    <source>
        <dbReference type="EMBL" id="MFI6500757.1"/>
    </source>
</evidence>
<dbReference type="PROSITE" id="PS01124">
    <property type="entry name" value="HTH_ARAC_FAMILY_2"/>
    <property type="match status" value="1"/>
</dbReference>
<keyword evidence="6" id="KW-1185">Reference proteome</keyword>
<dbReference type="Pfam" id="PF20240">
    <property type="entry name" value="DUF6597"/>
    <property type="match status" value="1"/>
</dbReference>
<dbReference type="InterPro" id="IPR050204">
    <property type="entry name" value="AraC_XylS_family_regulators"/>
</dbReference>
<organism evidence="5 6">
    <name type="scientific">Nonomuraea typhae</name>
    <dbReference type="NCBI Taxonomy" id="2603600"/>
    <lineage>
        <taxon>Bacteria</taxon>
        <taxon>Bacillati</taxon>
        <taxon>Actinomycetota</taxon>
        <taxon>Actinomycetes</taxon>
        <taxon>Streptosporangiales</taxon>
        <taxon>Streptosporangiaceae</taxon>
        <taxon>Nonomuraea</taxon>
    </lineage>
</organism>
<accession>A0ABW7YXU6</accession>
<dbReference type="SMART" id="SM00342">
    <property type="entry name" value="HTH_ARAC"/>
    <property type="match status" value="1"/>
</dbReference>
<dbReference type="Pfam" id="PF12833">
    <property type="entry name" value="HTH_18"/>
    <property type="match status" value="1"/>
</dbReference>
<dbReference type="EMBL" id="JBITGY010000007">
    <property type="protein sequence ID" value="MFI6500757.1"/>
    <property type="molecule type" value="Genomic_DNA"/>
</dbReference>
<dbReference type="InterPro" id="IPR018060">
    <property type="entry name" value="HTH_AraC"/>
</dbReference>
<dbReference type="PANTHER" id="PTHR46796:SF15">
    <property type="entry name" value="BLL1074 PROTEIN"/>
    <property type="match status" value="1"/>
</dbReference>
<comment type="caution">
    <text evidence="5">The sequence shown here is derived from an EMBL/GenBank/DDBJ whole genome shotgun (WGS) entry which is preliminary data.</text>
</comment>
<protein>
    <submittedName>
        <fullName evidence="5">Helix-turn-helix domain-containing protein</fullName>
    </submittedName>
</protein>
<keyword evidence="3" id="KW-0804">Transcription</keyword>